<comment type="caution">
    <text evidence="10">The sequence shown here is derived from an EMBL/GenBank/DDBJ whole genome shotgun (WGS) entry which is preliminary data.</text>
</comment>
<dbReference type="GO" id="GO:0008081">
    <property type="term" value="F:phosphoric diester hydrolase activity"/>
    <property type="evidence" value="ECO:0007669"/>
    <property type="project" value="TreeGrafter"/>
</dbReference>
<dbReference type="PROSITE" id="PS00727">
    <property type="entry name" value="AP_NUCLEASE_F1_2"/>
    <property type="match status" value="1"/>
</dbReference>
<evidence type="ECO:0000256" key="5">
    <source>
        <dbReference type="ARBA" id="ARBA00022842"/>
    </source>
</evidence>
<dbReference type="GO" id="GO:0003906">
    <property type="term" value="F:DNA-(apurinic or apyrimidinic site) endonuclease activity"/>
    <property type="evidence" value="ECO:0007669"/>
    <property type="project" value="TreeGrafter"/>
</dbReference>
<feature type="active site" description="Proton donor/acceptor" evidence="6">
    <location>
        <position position="151"/>
    </location>
</feature>
<feature type="site" description="Transition state stabilizer" evidence="8">
    <location>
        <position position="153"/>
    </location>
</feature>
<dbReference type="InterPro" id="IPR036691">
    <property type="entry name" value="Endo/exonu/phosph_ase_sf"/>
</dbReference>
<dbReference type="InterPro" id="IPR004808">
    <property type="entry name" value="AP_endonuc_1"/>
</dbReference>
<feature type="binding site" evidence="7">
    <location>
        <position position="248"/>
    </location>
    <ligand>
        <name>Mg(2+)</name>
        <dbReference type="ChEBI" id="CHEBI:18420"/>
        <label>1</label>
    </ligand>
</feature>
<dbReference type="AlphaFoldDB" id="A0A532V813"/>
<dbReference type="SUPFAM" id="SSF56219">
    <property type="entry name" value="DNase I-like"/>
    <property type="match status" value="1"/>
</dbReference>
<dbReference type="GO" id="GO:0003677">
    <property type="term" value="F:DNA binding"/>
    <property type="evidence" value="ECO:0007669"/>
    <property type="project" value="InterPro"/>
</dbReference>
<keyword evidence="5 7" id="KW-0460">Magnesium</keyword>
<name>A0A532V813_UNCT6</name>
<protein>
    <submittedName>
        <fullName evidence="10">Exodeoxyribonuclease III</fullName>
    </submittedName>
</protein>
<dbReference type="Pfam" id="PF03372">
    <property type="entry name" value="Exo_endo_phos"/>
    <property type="match status" value="1"/>
</dbReference>
<dbReference type="PANTHER" id="PTHR22748">
    <property type="entry name" value="AP ENDONUCLEASE"/>
    <property type="match status" value="1"/>
</dbReference>
<evidence type="ECO:0000256" key="4">
    <source>
        <dbReference type="ARBA" id="ARBA00022801"/>
    </source>
</evidence>
<dbReference type="Proteomes" id="UP000317778">
    <property type="component" value="Unassembled WGS sequence"/>
</dbReference>
<comment type="cofactor">
    <cofactor evidence="7">
        <name>Mg(2+)</name>
        <dbReference type="ChEBI" id="CHEBI:18420"/>
    </cofactor>
    <cofactor evidence="7">
        <name>Mn(2+)</name>
        <dbReference type="ChEBI" id="CHEBI:29035"/>
    </cofactor>
    <text evidence="7">Probably binds two magnesium or manganese ions per subunit.</text>
</comment>
<keyword evidence="4" id="KW-0378">Hydrolase</keyword>
<reference evidence="10 11" key="1">
    <citation type="submission" date="2017-06" db="EMBL/GenBank/DDBJ databases">
        <title>Novel microbial phyla capable of carbon fixation and sulfur reduction in deep-sea sediments.</title>
        <authorList>
            <person name="Huang J."/>
            <person name="Baker B."/>
            <person name="Wang Y."/>
        </authorList>
    </citation>
    <scope>NUCLEOTIDE SEQUENCE [LARGE SCALE GENOMIC DNA]</scope>
    <source>
        <strain evidence="10">B3_TA06</strain>
    </source>
</reference>
<feature type="site" description="Important for catalytic activity" evidence="8">
    <location>
        <position position="223"/>
    </location>
</feature>
<dbReference type="NCBIfam" id="TIGR00633">
    <property type="entry name" value="xth"/>
    <property type="match status" value="1"/>
</dbReference>
<dbReference type="PROSITE" id="PS51435">
    <property type="entry name" value="AP_NUCLEASE_F1_4"/>
    <property type="match status" value="1"/>
</dbReference>
<dbReference type="NCBIfam" id="TIGR00195">
    <property type="entry name" value="exoDNase_III"/>
    <property type="match status" value="1"/>
</dbReference>
<dbReference type="FunFam" id="3.60.10.10:FF:000026">
    <property type="entry name" value="Exodeoxyribonuclease III"/>
    <property type="match status" value="1"/>
</dbReference>
<dbReference type="Gene3D" id="3.60.10.10">
    <property type="entry name" value="Endonuclease/exonuclease/phosphatase"/>
    <property type="match status" value="1"/>
</dbReference>
<comment type="similarity">
    <text evidence="2">Belongs to the DNA repair enzymes AP/ExoA family.</text>
</comment>
<dbReference type="InterPro" id="IPR005135">
    <property type="entry name" value="Endo/exonuclease/phosphatase"/>
</dbReference>
<evidence type="ECO:0000256" key="1">
    <source>
        <dbReference type="ARBA" id="ARBA00001936"/>
    </source>
</evidence>
<evidence type="ECO:0000256" key="7">
    <source>
        <dbReference type="PIRSR" id="PIRSR604808-2"/>
    </source>
</evidence>
<dbReference type="GO" id="GO:0008311">
    <property type="term" value="F:double-stranded DNA 3'-5' DNA exonuclease activity"/>
    <property type="evidence" value="ECO:0007669"/>
    <property type="project" value="TreeGrafter"/>
</dbReference>
<evidence type="ECO:0000259" key="9">
    <source>
        <dbReference type="Pfam" id="PF03372"/>
    </source>
</evidence>
<feature type="site" description="Interaction with DNA substrate" evidence="8">
    <location>
        <position position="249"/>
    </location>
</feature>
<feature type="binding site" evidence="7">
    <location>
        <position position="153"/>
    </location>
    <ligand>
        <name>Mg(2+)</name>
        <dbReference type="ChEBI" id="CHEBI:18420"/>
        <label>1</label>
    </ligand>
</feature>
<organism evidence="10 11">
    <name type="scientific">candidate division TA06 bacterium B3_TA06</name>
    <dbReference type="NCBI Taxonomy" id="2012487"/>
    <lineage>
        <taxon>Bacteria</taxon>
        <taxon>Bacteria division TA06</taxon>
    </lineage>
</organism>
<feature type="binding site" evidence="7">
    <location>
        <position position="38"/>
    </location>
    <ligand>
        <name>Mg(2+)</name>
        <dbReference type="ChEBI" id="CHEBI:18420"/>
        <label>1</label>
    </ligand>
</feature>
<keyword evidence="7" id="KW-0464">Manganese</keyword>
<feature type="domain" description="Endonuclease/exonuclease/phosphatase" evidence="9">
    <location>
        <begin position="7"/>
        <end position="249"/>
    </location>
</feature>
<gene>
    <name evidence="10" type="primary">xth</name>
    <name evidence="10" type="ORF">CEE36_04660</name>
</gene>
<feature type="binding site" evidence="7">
    <location>
        <position position="10"/>
    </location>
    <ligand>
        <name>Mg(2+)</name>
        <dbReference type="ChEBI" id="CHEBI:18420"/>
        <label>1</label>
    </ligand>
</feature>
<dbReference type="PROSITE" id="PS00726">
    <property type="entry name" value="AP_NUCLEASE_F1_1"/>
    <property type="match status" value="1"/>
</dbReference>
<dbReference type="EMBL" id="NJBO01000005">
    <property type="protein sequence ID" value="TKJ43328.1"/>
    <property type="molecule type" value="Genomic_DNA"/>
</dbReference>
<evidence type="ECO:0000256" key="6">
    <source>
        <dbReference type="PIRSR" id="PIRSR604808-1"/>
    </source>
</evidence>
<comment type="cofactor">
    <cofactor evidence="1">
        <name>Mn(2+)</name>
        <dbReference type="ChEBI" id="CHEBI:29035"/>
    </cofactor>
</comment>
<dbReference type="GO" id="GO:0006284">
    <property type="term" value="P:base-excision repair"/>
    <property type="evidence" value="ECO:0007669"/>
    <property type="project" value="TreeGrafter"/>
</dbReference>
<proteinExistence type="inferred from homology"/>
<feature type="active site" description="Proton acceptor" evidence="6">
    <location>
        <position position="249"/>
    </location>
</feature>
<accession>A0A532V813</accession>
<keyword evidence="3 7" id="KW-0479">Metal-binding</keyword>
<feature type="binding site" evidence="7">
    <location>
        <position position="249"/>
    </location>
    <ligand>
        <name>Mg(2+)</name>
        <dbReference type="ChEBI" id="CHEBI:18420"/>
        <label>1</label>
    </ligand>
</feature>
<feature type="active site" evidence="6">
    <location>
        <position position="111"/>
    </location>
</feature>
<dbReference type="InterPro" id="IPR020848">
    <property type="entry name" value="AP_endonuclease_F1_CS"/>
</dbReference>
<evidence type="ECO:0000256" key="8">
    <source>
        <dbReference type="PIRSR" id="PIRSR604808-3"/>
    </source>
</evidence>
<dbReference type="InterPro" id="IPR020847">
    <property type="entry name" value="AP_endonuclease_F1_BS"/>
</dbReference>
<feature type="binding site" evidence="7">
    <location>
        <position position="151"/>
    </location>
    <ligand>
        <name>Mg(2+)</name>
        <dbReference type="ChEBI" id="CHEBI:18420"/>
        <label>1</label>
    </ligand>
</feature>
<evidence type="ECO:0000256" key="2">
    <source>
        <dbReference type="ARBA" id="ARBA00007092"/>
    </source>
</evidence>
<evidence type="ECO:0000313" key="11">
    <source>
        <dbReference type="Proteomes" id="UP000317778"/>
    </source>
</evidence>
<evidence type="ECO:0000313" key="10">
    <source>
        <dbReference type="EMBL" id="TKJ43328.1"/>
    </source>
</evidence>
<evidence type="ECO:0000256" key="3">
    <source>
        <dbReference type="ARBA" id="ARBA00022723"/>
    </source>
</evidence>
<sequence>MVKLTLLSWNVNGIRAAHRKGFLEWLKQAQPDFLGIQETKAQPEQLTNDLLEIPGYHVYYSSAERKGYAGTAAFCKQEPLKVEYGLGEERFDNEGRLIILHFPEFVLFNVYIPNGGAGNYRVPYKLAYSDKMLELAEGFRKEERGVILCGDFNTAHAEIDLARPKPNRKNTGFLPEECAWLDKFTEHGYIDTFRHFYPDRREAYTWWDQRFKARERNVGWRIDYFFITPDLADNLKSAFILSDVMGSDHCPVGIELEF</sequence>
<dbReference type="GO" id="GO:0046872">
    <property type="term" value="F:metal ion binding"/>
    <property type="evidence" value="ECO:0007669"/>
    <property type="project" value="UniProtKB-KW"/>
</dbReference>
<dbReference type="PANTHER" id="PTHR22748:SF6">
    <property type="entry name" value="DNA-(APURINIC OR APYRIMIDINIC SITE) ENDONUCLEASE"/>
    <property type="match status" value="1"/>
</dbReference>